<organism evidence="2 3">
    <name type="scientific">Arthrobacter mangrovi</name>
    <dbReference type="NCBI Taxonomy" id="2966350"/>
    <lineage>
        <taxon>Bacteria</taxon>
        <taxon>Bacillati</taxon>
        <taxon>Actinomycetota</taxon>
        <taxon>Actinomycetes</taxon>
        <taxon>Micrococcales</taxon>
        <taxon>Micrococcaceae</taxon>
        <taxon>Arthrobacter</taxon>
    </lineage>
</organism>
<dbReference type="Pfam" id="PF12697">
    <property type="entry name" value="Abhydrolase_6"/>
    <property type="match status" value="1"/>
</dbReference>
<reference evidence="2 3" key="1">
    <citation type="journal article" date="2023" name="Int. J. Syst. Evol. Microbiol.">
        <title>Arthrobacter mangrovi sp. nov., an actinobacterium isolated from the rhizosphere of a mangrove.</title>
        <authorList>
            <person name="Hamada M."/>
            <person name="Saitou S."/>
            <person name="Enomoto N."/>
            <person name="Nanri K."/>
            <person name="Hidaka K."/>
            <person name="Miura T."/>
            <person name="Tamura T."/>
        </authorList>
    </citation>
    <scope>NUCLEOTIDE SEQUENCE [LARGE SCALE GENOMIC DNA]</scope>
    <source>
        <strain evidence="2 3">NBRC 112813</strain>
    </source>
</reference>
<dbReference type="Proteomes" id="UP001209654">
    <property type="component" value="Unassembled WGS sequence"/>
</dbReference>
<protein>
    <recommendedName>
        <fullName evidence="1">AB hydrolase-1 domain-containing protein</fullName>
    </recommendedName>
</protein>
<evidence type="ECO:0000313" key="3">
    <source>
        <dbReference type="Proteomes" id="UP001209654"/>
    </source>
</evidence>
<evidence type="ECO:0000259" key="1">
    <source>
        <dbReference type="Pfam" id="PF12697"/>
    </source>
</evidence>
<keyword evidence="3" id="KW-1185">Reference proteome</keyword>
<dbReference type="InterPro" id="IPR029058">
    <property type="entry name" value="AB_hydrolase_fold"/>
</dbReference>
<dbReference type="SUPFAM" id="SSF53474">
    <property type="entry name" value="alpha/beta-Hydrolases"/>
    <property type="match status" value="1"/>
</dbReference>
<evidence type="ECO:0000313" key="2">
    <source>
        <dbReference type="EMBL" id="GLB68226.1"/>
    </source>
</evidence>
<accession>A0ABQ5MW62</accession>
<sequence length="269" mass="28046">MSELRVRDLTLYYEEHGAGTPILCIHGTGSSAGGWGGALDKLAGRGRTITYDRRGHGRSERPEPYEFTSVEEHADDAAGLLRGLHAAPAVVIGRGYGAGIALDLVERYPGLVRALILLEPAILTLTAEAHAWEGALVDGVVLAAAAGGPEAGAESYYRRVLGDEGWEGLPEELRSTMLGNAPAVLAELKGGPLRPDEGALVQLRKPVLVVSSADSPPVFRAVDEVLADLVPGAVHEVVLGGPADPGLPEVLGFLDGVLDGRGRPGHENA</sequence>
<dbReference type="EMBL" id="BRVS01000013">
    <property type="protein sequence ID" value="GLB68226.1"/>
    <property type="molecule type" value="Genomic_DNA"/>
</dbReference>
<proteinExistence type="predicted"/>
<dbReference type="Gene3D" id="3.40.50.1820">
    <property type="entry name" value="alpha/beta hydrolase"/>
    <property type="match status" value="1"/>
</dbReference>
<dbReference type="InterPro" id="IPR050471">
    <property type="entry name" value="AB_hydrolase"/>
</dbReference>
<dbReference type="RefSeq" id="WP_264796322.1">
    <property type="nucleotide sequence ID" value="NZ_BRVS01000013.1"/>
</dbReference>
<dbReference type="InterPro" id="IPR000073">
    <property type="entry name" value="AB_hydrolase_1"/>
</dbReference>
<comment type="caution">
    <text evidence="2">The sequence shown here is derived from an EMBL/GenBank/DDBJ whole genome shotgun (WGS) entry which is preliminary data.</text>
</comment>
<gene>
    <name evidence="2" type="ORF">AHIS1636_26680</name>
</gene>
<dbReference type="PANTHER" id="PTHR43433">
    <property type="entry name" value="HYDROLASE, ALPHA/BETA FOLD FAMILY PROTEIN"/>
    <property type="match status" value="1"/>
</dbReference>
<feature type="domain" description="AB hydrolase-1" evidence="1">
    <location>
        <begin position="22"/>
        <end position="234"/>
    </location>
</feature>
<dbReference type="PANTHER" id="PTHR43433:SF5">
    <property type="entry name" value="AB HYDROLASE-1 DOMAIN-CONTAINING PROTEIN"/>
    <property type="match status" value="1"/>
</dbReference>
<name>A0ABQ5MW62_9MICC</name>